<keyword evidence="5" id="KW-0539">Nucleus</keyword>
<dbReference type="EMBL" id="BAABME010002439">
    <property type="protein sequence ID" value="GAA0154633.1"/>
    <property type="molecule type" value="Genomic_DNA"/>
</dbReference>
<name>A0AAV3PU69_LITER</name>
<reference evidence="8 9" key="1">
    <citation type="submission" date="2024-01" db="EMBL/GenBank/DDBJ databases">
        <title>The complete chloroplast genome sequence of Lithospermum erythrorhizon: insights into the phylogenetic relationship among Boraginaceae species and the maternal lineages of purple gromwells.</title>
        <authorList>
            <person name="Okada T."/>
            <person name="Watanabe K."/>
        </authorList>
    </citation>
    <scope>NUCLEOTIDE SEQUENCE [LARGE SCALE GENOMIC DNA]</scope>
</reference>
<evidence type="ECO:0000256" key="2">
    <source>
        <dbReference type="ARBA" id="ARBA00023015"/>
    </source>
</evidence>
<feature type="region of interest" description="Disordered" evidence="6">
    <location>
        <begin position="328"/>
        <end position="357"/>
    </location>
</feature>
<dbReference type="GO" id="GO:0005634">
    <property type="term" value="C:nucleus"/>
    <property type="evidence" value="ECO:0007669"/>
    <property type="project" value="UniProtKB-SubCell"/>
</dbReference>
<dbReference type="InterPro" id="IPR036093">
    <property type="entry name" value="NAC_dom_sf"/>
</dbReference>
<evidence type="ECO:0000256" key="6">
    <source>
        <dbReference type="SAM" id="MobiDB-lite"/>
    </source>
</evidence>
<keyword evidence="9" id="KW-1185">Reference proteome</keyword>
<dbReference type="PANTHER" id="PTHR31744">
    <property type="entry name" value="PROTEIN CUP-SHAPED COTYLEDON 2-RELATED"/>
    <property type="match status" value="1"/>
</dbReference>
<gene>
    <name evidence="8" type="ORF">LIER_12559</name>
</gene>
<dbReference type="Pfam" id="PF02365">
    <property type="entry name" value="NAM"/>
    <property type="match status" value="1"/>
</dbReference>
<dbReference type="PANTHER" id="PTHR31744:SF56">
    <property type="entry name" value="NAC DOMAIN-CONTAINING PROTEIN 94-RELATED"/>
    <property type="match status" value="1"/>
</dbReference>
<keyword evidence="4" id="KW-0804">Transcription</keyword>
<evidence type="ECO:0000259" key="7">
    <source>
        <dbReference type="PROSITE" id="PS51005"/>
    </source>
</evidence>
<dbReference type="GO" id="GO:0003677">
    <property type="term" value="F:DNA binding"/>
    <property type="evidence" value="ECO:0007669"/>
    <property type="project" value="UniProtKB-KW"/>
</dbReference>
<dbReference type="Proteomes" id="UP001454036">
    <property type="component" value="Unassembled WGS sequence"/>
</dbReference>
<evidence type="ECO:0000313" key="8">
    <source>
        <dbReference type="EMBL" id="GAA0154633.1"/>
    </source>
</evidence>
<dbReference type="Gene3D" id="2.170.150.80">
    <property type="entry name" value="NAC domain"/>
    <property type="match status" value="1"/>
</dbReference>
<comment type="caution">
    <text evidence="8">The sequence shown here is derived from an EMBL/GenBank/DDBJ whole genome shotgun (WGS) entry which is preliminary data.</text>
</comment>
<evidence type="ECO:0000313" key="9">
    <source>
        <dbReference type="Proteomes" id="UP001454036"/>
    </source>
</evidence>
<evidence type="ECO:0000256" key="4">
    <source>
        <dbReference type="ARBA" id="ARBA00023163"/>
    </source>
</evidence>
<keyword evidence="3" id="KW-0238">DNA-binding</keyword>
<dbReference type="AlphaFoldDB" id="A0AAV3PU69"/>
<dbReference type="InterPro" id="IPR003441">
    <property type="entry name" value="NAC-dom"/>
</dbReference>
<dbReference type="GO" id="GO:0006355">
    <property type="term" value="P:regulation of DNA-templated transcription"/>
    <property type="evidence" value="ECO:0007669"/>
    <property type="project" value="InterPro"/>
</dbReference>
<evidence type="ECO:0000256" key="1">
    <source>
        <dbReference type="ARBA" id="ARBA00004123"/>
    </source>
</evidence>
<dbReference type="FunFam" id="2.170.150.80:FF:000007">
    <property type="entry name" value="NAC domain-containing protein 35"/>
    <property type="match status" value="1"/>
</dbReference>
<dbReference type="GO" id="GO:0099402">
    <property type="term" value="P:plant organ development"/>
    <property type="evidence" value="ECO:0007669"/>
    <property type="project" value="UniProtKB-ARBA"/>
</dbReference>
<evidence type="ECO:0000256" key="3">
    <source>
        <dbReference type="ARBA" id="ARBA00023125"/>
    </source>
</evidence>
<feature type="compositionally biased region" description="Polar residues" evidence="6">
    <location>
        <begin position="344"/>
        <end position="357"/>
    </location>
</feature>
<evidence type="ECO:0000256" key="5">
    <source>
        <dbReference type="ARBA" id="ARBA00023242"/>
    </source>
</evidence>
<organism evidence="8 9">
    <name type="scientific">Lithospermum erythrorhizon</name>
    <name type="common">Purple gromwell</name>
    <name type="synonym">Lithospermum officinale var. erythrorhizon</name>
    <dbReference type="NCBI Taxonomy" id="34254"/>
    <lineage>
        <taxon>Eukaryota</taxon>
        <taxon>Viridiplantae</taxon>
        <taxon>Streptophyta</taxon>
        <taxon>Embryophyta</taxon>
        <taxon>Tracheophyta</taxon>
        <taxon>Spermatophyta</taxon>
        <taxon>Magnoliopsida</taxon>
        <taxon>eudicotyledons</taxon>
        <taxon>Gunneridae</taxon>
        <taxon>Pentapetalae</taxon>
        <taxon>asterids</taxon>
        <taxon>lamiids</taxon>
        <taxon>Boraginales</taxon>
        <taxon>Boraginaceae</taxon>
        <taxon>Boraginoideae</taxon>
        <taxon>Lithospermeae</taxon>
        <taxon>Lithospermum</taxon>
    </lineage>
</organism>
<sequence length="357" mass="40502">MDERRAGGENKIDDVMLPGFRFHPTDEELVGFYLRRKIQQRYLPIELIKQIDIYKYDPWDLPKLAATGEKEWYFYCPRDRKYKNSARPNRVTGAGFWKATGTDRPIYSSDGAKCIGLKKSLVFYRGRAAKGFKTDWMMHEFRLPSMSSSCHPAKPLEKISAPADSWAICRIFKKPSSTTHRAFSQNWMAPVQETGSPDMFTQSAAYDQFHSENISCTNESVSTMGFPTLNIPSNLVFSSPEIHETSKCTFDIDSILFDSTTCSVAEQQMNNFSISSSQEMQGSIIIDRNDPAFENNQSNAVHPHVNDQWEIIRSIGFPFSLSSEDAPVSLKPTSPWDSPPCPSPNSTTFSTNKCYMH</sequence>
<accession>A0AAV3PU69</accession>
<keyword evidence="2" id="KW-0805">Transcription regulation</keyword>
<dbReference type="SUPFAM" id="SSF101941">
    <property type="entry name" value="NAC domain"/>
    <property type="match status" value="1"/>
</dbReference>
<protein>
    <recommendedName>
        <fullName evidence="7">NAC domain-containing protein</fullName>
    </recommendedName>
</protein>
<comment type="subcellular location">
    <subcellularLocation>
        <location evidence="1">Nucleus</location>
    </subcellularLocation>
</comment>
<dbReference type="PROSITE" id="PS51005">
    <property type="entry name" value="NAC"/>
    <property type="match status" value="1"/>
</dbReference>
<feature type="domain" description="NAC" evidence="7">
    <location>
        <begin position="16"/>
        <end position="174"/>
    </location>
</feature>
<proteinExistence type="predicted"/>